<feature type="region of interest" description="Disordered" evidence="1">
    <location>
        <begin position="592"/>
        <end position="638"/>
    </location>
</feature>
<evidence type="ECO:0000256" key="1">
    <source>
        <dbReference type="SAM" id="MobiDB-lite"/>
    </source>
</evidence>
<evidence type="ECO:0000313" key="2">
    <source>
        <dbReference type="EMBL" id="KAF9482460.1"/>
    </source>
</evidence>
<gene>
    <name evidence="2" type="ORF">BDN70DRAFT_892518</name>
</gene>
<feature type="region of interest" description="Disordered" evidence="1">
    <location>
        <begin position="20"/>
        <end position="41"/>
    </location>
</feature>
<evidence type="ECO:0008006" key="4">
    <source>
        <dbReference type="Google" id="ProtNLM"/>
    </source>
</evidence>
<name>A0A9P5Z940_9AGAR</name>
<feature type="region of interest" description="Disordered" evidence="1">
    <location>
        <begin position="655"/>
        <end position="719"/>
    </location>
</feature>
<reference evidence="2" key="1">
    <citation type="submission" date="2020-11" db="EMBL/GenBank/DDBJ databases">
        <authorList>
            <consortium name="DOE Joint Genome Institute"/>
            <person name="Ahrendt S."/>
            <person name="Riley R."/>
            <person name="Andreopoulos W."/>
            <person name="Labutti K."/>
            <person name="Pangilinan J."/>
            <person name="Ruiz-Duenas F.J."/>
            <person name="Barrasa J.M."/>
            <person name="Sanchez-Garcia M."/>
            <person name="Camarero S."/>
            <person name="Miyauchi S."/>
            <person name="Serrano A."/>
            <person name="Linde D."/>
            <person name="Babiker R."/>
            <person name="Drula E."/>
            <person name="Ayuso-Fernandez I."/>
            <person name="Pacheco R."/>
            <person name="Padilla G."/>
            <person name="Ferreira P."/>
            <person name="Barriuso J."/>
            <person name="Kellner H."/>
            <person name="Castanera R."/>
            <person name="Alfaro M."/>
            <person name="Ramirez L."/>
            <person name="Pisabarro A.G."/>
            <person name="Kuo A."/>
            <person name="Tritt A."/>
            <person name="Lipzen A."/>
            <person name="He G."/>
            <person name="Yan M."/>
            <person name="Ng V."/>
            <person name="Cullen D."/>
            <person name="Martin F."/>
            <person name="Rosso M.-N."/>
            <person name="Henrissat B."/>
            <person name="Hibbett D."/>
            <person name="Martinez A.T."/>
            <person name="Grigoriev I.V."/>
        </authorList>
    </citation>
    <scope>NUCLEOTIDE SEQUENCE</scope>
    <source>
        <strain evidence="2">CIRM-BRFM 674</strain>
    </source>
</reference>
<feature type="compositionally biased region" description="Polar residues" evidence="1">
    <location>
        <begin position="592"/>
        <end position="607"/>
    </location>
</feature>
<evidence type="ECO:0000313" key="3">
    <source>
        <dbReference type="Proteomes" id="UP000807469"/>
    </source>
</evidence>
<dbReference type="Proteomes" id="UP000807469">
    <property type="component" value="Unassembled WGS sequence"/>
</dbReference>
<dbReference type="Gene3D" id="3.80.10.10">
    <property type="entry name" value="Ribonuclease Inhibitor"/>
    <property type="match status" value="1"/>
</dbReference>
<keyword evidence="3" id="KW-1185">Reference proteome</keyword>
<dbReference type="OrthoDB" id="2847287at2759"/>
<feature type="compositionally biased region" description="Acidic residues" evidence="1">
    <location>
        <begin position="708"/>
        <end position="719"/>
    </location>
</feature>
<proteinExistence type="predicted"/>
<dbReference type="SUPFAM" id="SSF52047">
    <property type="entry name" value="RNI-like"/>
    <property type="match status" value="1"/>
</dbReference>
<sequence length="719" mass="79989">MVSLSMTTTRSPISSFKKLLKSPQKTLDARPLPPTPKAPVERLPTPLISEIGRQLCLRDAFQLGVCSRTLHASLAPVLYSTVELKTNKHCKTALITFARRPEITRHIRRLIVRINSMEWTSPEEEVDEDLVATLIAKLSTQLGALDAFEWDGLEMAHDELWSSLRTKCIALCRHLKRISTAIGEDPLNSSSPLWDFNDLRQISLTVKCQSLEWLSEGPPKTEKLPRKFWAMLLERCPRLEELKIGGSFPSPRIFDIRHVTIGRWPCLRRITLGDMVLISQTKGEQQACKDHAAFMTFFAAHPNLRAVHLQHTGGSAHFPSSFSLPDNALPNVTSFSGPLKLVKSLPNLHNLRDLTLTTLHHTTSSFPATYAVLRDLKKLKSLSIWIDLSFGSSGSYAFGRTSGENMKTSSKYDDIHVLRSLATAIPTIKHLEISCFTCPPFSVRDFSRILQIMPNLESFLLTKVHKYNDDDPLKNAALVVAENPHIKHFTIRMTHDSWYSPMRGRIKHLGVYEVLGQASTTIPLAEQESEASSATSSIPPVVTTVLLAHEYGQRNITNKDYSRHIIHHVVPKIKETPPSSFGRHRHSLSLTRISSLARVSSRTSNHSDNNREPADPSSARSPSRSSSNASSFLQRSRRSSLSLVGSITNAMAAMTSPSSRASMPAAMRHTADQCQGSSPHRAEYNLGSNQGSLMSATGERSRPRPADSDGETDDDYVLV</sequence>
<organism evidence="2 3">
    <name type="scientific">Pholiota conissans</name>
    <dbReference type="NCBI Taxonomy" id="109636"/>
    <lineage>
        <taxon>Eukaryota</taxon>
        <taxon>Fungi</taxon>
        <taxon>Dikarya</taxon>
        <taxon>Basidiomycota</taxon>
        <taxon>Agaricomycotina</taxon>
        <taxon>Agaricomycetes</taxon>
        <taxon>Agaricomycetidae</taxon>
        <taxon>Agaricales</taxon>
        <taxon>Agaricineae</taxon>
        <taxon>Strophariaceae</taxon>
        <taxon>Pholiota</taxon>
    </lineage>
</organism>
<feature type="compositionally biased region" description="Low complexity" evidence="1">
    <location>
        <begin position="615"/>
        <end position="638"/>
    </location>
</feature>
<dbReference type="InterPro" id="IPR032675">
    <property type="entry name" value="LRR_dom_sf"/>
</dbReference>
<comment type="caution">
    <text evidence="2">The sequence shown here is derived from an EMBL/GenBank/DDBJ whole genome shotgun (WGS) entry which is preliminary data.</text>
</comment>
<dbReference type="AlphaFoldDB" id="A0A9P5Z940"/>
<feature type="compositionally biased region" description="Low complexity" evidence="1">
    <location>
        <begin position="655"/>
        <end position="668"/>
    </location>
</feature>
<feature type="compositionally biased region" description="Polar residues" evidence="1">
    <location>
        <begin position="686"/>
        <end position="695"/>
    </location>
</feature>
<accession>A0A9P5Z940</accession>
<protein>
    <recommendedName>
        <fullName evidence="4">F-box domain-containing protein</fullName>
    </recommendedName>
</protein>
<dbReference type="EMBL" id="MU155165">
    <property type="protein sequence ID" value="KAF9482460.1"/>
    <property type="molecule type" value="Genomic_DNA"/>
</dbReference>